<gene>
    <name evidence="17" type="ORF">MAIT1_03983</name>
</gene>
<evidence type="ECO:0000313" key="17">
    <source>
        <dbReference type="EMBL" id="OSM07106.1"/>
    </source>
</evidence>
<dbReference type="Gene3D" id="3.30.1950.10">
    <property type="entry name" value="wza like domain"/>
    <property type="match status" value="2"/>
</dbReference>
<dbReference type="PANTHER" id="PTHR33619:SF3">
    <property type="entry name" value="POLYSACCHARIDE EXPORT PROTEIN GFCE-RELATED"/>
    <property type="match status" value="1"/>
</dbReference>
<name>A0A1Y2K9E4_9PROT</name>
<dbReference type="EMBL" id="LVJN01000015">
    <property type="protein sequence ID" value="OSM07106.1"/>
    <property type="molecule type" value="Genomic_DNA"/>
</dbReference>
<dbReference type="Gene3D" id="3.10.560.10">
    <property type="entry name" value="Outer membrane lipoprotein wza domain like"/>
    <property type="match status" value="1"/>
</dbReference>
<dbReference type="PROSITE" id="PS51257">
    <property type="entry name" value="PROKAR_LIPOPROTEIN"/>
    <property type="match status" value="1"/>
</dbReference>
<dbReference type="STRING" id="1434232.MAIT1_03983"/>
<keyword evidence="3" id="KW-0813">Transport</keyword>
<keyword evidence="12" id="KW-0564">Palmitate</keyword>
<evidence type="ECO:0000256" key="12">
    <source>
        <dbReference type="ARBA" id="ARBA00023139"/>
    </source>
</evidence>
<dbReference type="GO" id="GO:0046930">
    <property type="term" value="C:pore complex"/>
    <property type="evidence" value="ECO:0007669"/>
    <property type="project" value="UniProtKB-KW"/>
</dbReference>
<sequence length="365" mass="41151">MMKLPLSLFRLIGLGVALVLLGGCLARGEDSTLFQTSAAREANEETPHEITSFSVGNHDFQIFSDYQIAPGDQLDVLFSIRTWELESDFKLHIGDQIHIKFPNDPHLNETQRIRPDGNVTLPYIGDHLVARKSPDEIRVELEKRYKTILRNPDVYVVVEEYLSQIRELKVDLKTSARGLSRLVTVRPDGYTTFPMLGDMRVAGRTVPEVAEEMNKKYNKISPSLYVDLFLESHAGAQIYVMGEVNNAGAHVIRKPVTVIEALALAGGGSTNAVLDNVMVARKHQGRMITTSVNVLKALRMDKDSKFFYLQPDDIVFVPKTDISVFAQFMTQLRQTFWFNGWALGLGQNLSNEGLIRTKYPQLQRQ</sequence>
<keyword evidence="9" id="KW-0406">Ion transport</keyword>
<evidence type="ECO:0000256" key="2">
    <source>
        <dbReference type="ARBA" id="ARBA00009450"/>
    </source>
</evidence>
<dbReference type="InterPro" id="IPR054765">
    <property type="entry name" value="SLBB_dom"/>
</dbReference>
<protein>
    <submittedName>
        <fullName evidence="17">Putative polysaccharide export protein</fullName>
    </submittedName>
</protein>
<dbReference type="Pfam" id="PF02563">
    <property type="entry name" value="Poly_export"/>
    <property type="match status" value="2"/>
</dbReference>
<accession>A0A1Y2K9E4</accession>
<evidence type="ECO:0000256" key="6">
    <source>
        <dbReference type="ARBA" id="ARBA00022692"/>
    </source>
</evidence>
<dbReference type="PANTHER" id="PTHR33619">
    <property type="entry name" value="POLYSACCHARIDE EXPORT PROTEIN GFCE-RELATED"/>
    <property type="match status" value="1"/>
</dbReference>
<evidence type="ECO:0000256" key="4">
    <source>
        <dbReference type="ARBA" id="ARBA00022452"/>
    </source>
</evidence>
<dbReference type="GO" id="GO:0009279">
    <property type="term" value="C:cell outer membrane"/>
    <property type="evidence" value="ECO:0007669"/>
    <property type="project" value="UniProtKB-SubCell"/>
</dbReference>
<evidence type="ECO:0000256" key="1">
    <source>
        <dbReference type="ARBA" id="ARBA00004571"/>
    </source>
</evidence>
<evidence type="ECO:0000259" key="15">
    <source>
        <dbReference type="Pfam" id="PF02563"/>
    </source>
</evidence>
<evidence type="ECO:0000256" key="7">
    <source>
        <dbReference type="ARBA" id="ARBA00022729"/>
    </source>
</evidence>
<keyword evidence="4" id="KW-1134">Transmembrane beta strand</keyword>
<dbReference type="Pfam" id="PF22461">
    <property type="entry name" value="SLBB_2"/>
    <property type="match status" value="1"/>
</dbReference>
<keyword evidence="11" id="KW-0472">Membrane</keyword>
<evidence type="ECO:0000256" key="9">
    <source>
        <dbReference type="ARBA" id="ARBA00023065"/>
    </source>
</evidence>
<dbReference type="AlphaFoldDB" id="A0A1Y2K9E4"/>
<keyword evidence="8" id="KW-0625">Polysaccharide transport</keyword>
<evidence type="ECO:0000256" key="8">
    <source>
        <dbReference type="ARBA" id="ARBA00023047"/>
    </source>
</evidence>
<evidence type="ECO:0000256" key="10">
    <source>
        <dbReference type="ARBA" id="ARBA00023114"/>
    </source>
</evidence>
<reference evidence="17 18" key="1">
    <citation type="journal article" date="2016" name="BMC Genomics">
        <title>Combined genomic and structural analyses of a cultured magnetotactic bacterium reveals its niche adaptation to a dynamic environment.</title>
        <authorList>
            <person name="Araujo A.C."/>
            <person name="Morillo V."/>
            <person name="Cypriano J."/>
            <person name="Teixeira L.C."/>
            <person name="Leao P."/>
            <person name="Lyra S."/>
            <person name="Almeida L.G."/>
            <person name="Bazylinski D.A."/>
            <person name="Vasconcellos A.T."/>
            <person name="Abreu F."/>
            <person name="Lins U."/>
        </authorList>
    </citation>
    <scope>NUCLEOTIDE SEQUENCE [LARGE SCALE GENOMIC DNA]</scope>
    <source>
        <strain evidence="17 18">IT-1</strain>
    </source>
</reference>
<evidence type="ECO:0000256" key="5">
    <source>
        <dbReference type="ARBA" id="ARBA00022597"/>
    </source>
</evidence>
<dbReference type="InterPro" id="IPR049712">
    <property type="entry name" value="Poly_export"/>
</dbReference>
<proteinExistence type="inferred from homology"/>
<keyword evidence="5" id="KW-0762">Sugar transport</keyword>
<dbReference type="GO" id="GO:0015288">
    <property type="term" value="F:porin activity"/>
    <property type="evidence" value="ECO:0007669"/>
    <property type="project" value="UniProtKB-KW"/>
</dbReference>
<comment type="similarity">
    <text evidence="2">Belongs to the BexD/CtrA/VexA family.</text>
</comment>
<keyword evidence="13" id="KW-0998">Cell outer membrane</keyword>
<evidence type="ECO:0000256" key="14">
    <source>
        <dbReference type="ARBA" id="ARBA00023288"/>
    </source>
</evidence>
<feature type="domain" description="Polysaccharide export protein N-terminal" evidence="15">
    <location>
        <begin position="178"/>
        <end position="227"/>
    </location>
</feature>
<keyword evidence="18" id="KW-1185">Reference proteome</keyword>
<dbReference type="GO" id="GO:0006811">
    <property type="term" value="P:monoatomic ion transport"/>
    <property type="evidence" value="ECO:0007669"/>
    <property type="project" value="UniProtKB-KW"/>
</dbReference>
<feature type="domain" description="SLBB" evidence="16">
    <location>
        <begin position="237"/>
        <end position="317"/>
    </location>
</feature>
<evidence type="ECO:0000256" key="3">
    <source>
        <dbReference type="ARBA" id="ARBA00022448"/>
    </source>
</evidence>
<dbReference type="InterPro" id="IPR003715">
    <property type="entry name" value="Poly_export_N"/>
</dbReference>
<organism evidence="17 18">
    <name type="scientific">Magnetofaba australis IT-1</name>
    <dbReference type="NCBI Taxonomy" id="1434232"/>
    <lineage>
        <taxon>Bacteria</taxon>
        <taxon>Pseudomonadati</taxon>
        <taxon>Pseudomonadota</taxon>
        <taxon>Magnetococcia</taxon>
        <taxon>Magnetococcales</taxon>
        <taxon>Magnetococcaceae</taxon>
        <taxon>Magnetofaba</taxon>
    </lineage>
</organism>
<feature type="domain" description="Polysaccharide export protein N-terminal" evidence="15">
    <location>
        <begin position="86"/>
        <end position="158"/>
    </location>
</feature>
<keyword evidence="14" id="KW-0449">Lipoprotein</keyword>
<comment type="caution">
    <text evidence="17">The sequence shown here is derived from an EMBL/GenBank/DDBJ whole genome shotgun (WGS) entry which is preliminary data.</text>
</comment>
<dbReference type="GO" id="GO:0015159">
    <property type="term" value="F:polysaccharide transmembrane transporter activity"/>
    <property type="evidence" value="ECO:0007669"/>
    <property type="project" value="InterPro"/>
</dbReference>
<evidence type="ECO:0000256" key="11">
    <source>
        <dbReference type="ARBA" id="ARBA00023136"/>
    </source>
</evidence>
<keyword evidence="6" id="KW-0812">Transmembrane</keyword>
<dbReference type="Proteomes" id="UP000194003">
    <property type="component" value="Unassembled WGS sequence"/>
</dbReference>
<evidence type="ECO:0000313" key="18">
    <source>
        <dbReference type="Proteomes" id="UP000194003"/>
    </source>
</evidence>
<keyword evidence="7" id="KW-0732">Signal</keyword>
<evidence type="ECO:0000256" key="13">
    <source>
        <dbReference type="ARBA" id="ARBA00023237"/>
    </source>
</evidence>
<comment type="subcellular location">
    <subcellularLocation>
        <location evidence="1">Cell outer membrane</location>
        <topology evidence="1">Multi-pass membrane protein</topology>
    </subcellularLocation>
</comment>
<keyword evidence="10" id="KW-0626">Porin</keyword>
<evidence type="ECO:0000259" key="16">
    <source>
        <dbReference type="Pfam" id="PF22461"/>
    </source>
</evidence>